<dbReference type="Gene3D" id="3.40.50.10190">
    <property type="entry name" value="BRCT domain"/>
    <property type="match status" value="2"/>
</dbReference>
<evidence type="ECO:0000259" key="1">
    <source>
        <dbReference type="Pfam" id="PF09038"/>
    </source>
</evidence>
<dbReference type="Pfam" id="PF09038">
    <property type="entry name" value="53-BP1_Tudor"/>
    <property type="match status" value="1"/>
</dbReference>
<reference evidence="2" key="2">
    <citation type="submission" date="2025-09" db="UniProtKB">
        <authorList>
            <consortium name="Ensembl"/>
        </authorList>
    </citation>
    <scope>IDENTIFICATION</scope>
</reference>
<dbReference type="GeneTree" id="ENSGT00390000011891"/>
<dbReference type="GO" id="GO:0045944">
    <property type="term" value="P:positive regulation of transcription by RNA polymerase II"/>
    <property type="evidence" value="ECO:0007669"/>
    <property type="project" value="TreeGrafter"/>
</dbReference>
<dbReference type="GO" id="GO:0000077">
    <property type="term" value="P:DNA damage checkpoint signaling"/>
    <property type="evidence" value="ECO:0007669"/>
    <property type="project" value="TreeGrafter"/>
</dbReference>
<reference evidence="2" key="1">
    <citation type="submission" date="2025-08" db="UniProtKB">
        <authorList>
            <consortium name="Ensembl"/>
        </authorList>
    </citation>
    <scope>IDENTIFICATION</scope>
</reference>
<sequence>MIDKDGEDCVSGVVKALQQKEGEVFYCVEKEGQRKWYKRIAVILSVEQGDRLRAQYSLDPLAPPTPHIGIADVSLGMENWSYVISTILKSTGSHIVSFSEQHSYCFLCPFPFVQTSEEQNICQTALPSGSSVHVDKVFSSSLVEAFGPLPTSKSLFQGFSMVLTTASTTNASRCQQSCSDESSGLEEGNNSVHCAITCYNKYCHLTLYFQQAMDPSRCFLVCDRPNHGRSFLLALAAGIPCVSLPWLRDSCRLNERQDFHHYLLPTGYSLLSGKLIEWAPRKSPFLDLKVLLVSDKEDFLCMWSDVLMAGKAASTNGHRRGMNLAFYCKSVFVV</sequence>
<organism evidence="2 3">
    <name type="scientific">Eptatretus burgeri</name>
    <name type="common">Inshore hagfish</name>
    <dbReference type="NCBI Taxonomy" id="7764"/>
    <lineage>
        <taxon>Eukaryota</taxon>
        <taxon>Metazoa</taxon>
        <taxon>Chordata</taxon>
        <taxon>Craniata</taxon>
        <taxon>Vertebrata</taxon>
        <taxon>Cyclostomata</taxon>
        <taxon>Myxini</taxon>
        <taxon>Myxiniformes</taxon>
        <taxon>Myxinidae</taxon>
        <taxon>Eptatretinae</taxon>
        <taxon>Eptatretus</taxon>
    </lineage>
</organism>
<keyword evidence="3" id="KW-1185">Reference proteome</keyword>
<dbReference type="Gene3D" id="2.30.30.30">
    <property type="match status" value="1"/>
</dbReference>
<dbReference type="GO" id="GO:0042393">
    <property type="term" value="F:histone binding"/>
    <property type="evidence" value="ECO:0007669"/>
    <property type="project" value="TreeGrafter"/>
</dbReference>
<feature type="domain" description="Tumour suppressor p53-binding protein-1 Tudor" evidence="1">
    <location>
        <begin position="9"/>
        <end position="60"/>
    </location>
</feature>
<evidence type="ECO:0000313" key="3">
    <source>
        <dbReference type="Proteomes" id="UP000694388"/>
    </source>
</evidence>
<accession>A0A8C4R2N0</accession>
<dbReference type="SUPFAM" id="SSF52113">
    <property type="entry name" value="BRCT domain"/>
    <property type="match status" value="1"/>
</dbReference>
<evidence type="ECO:0000313" key="2">
    <source>
        <dbReference type="Ensembl" id="ENSEBUP00000023243.1"/>
    </source>
</evidence>
<dbReference type="InterPro" id="IPR014722">
    <property type="entry name" value="Rib_uL2_dom2"/>
</dbReference>
<dbReference type="AlphaFoldDB" id="A0A8C4R2N0"/>
<protein>
    <recommendedName>
        <fullName evidence="1">Tumour suppressor p53-binding protein-1 Tudor domain-containing protein</fullName>
    </recommendedName>
</protein>
<dbReference type="PANTHER" id="PTHR15321:SF3">
    <property type="entry name" value="TP53-BINDING PROTEIN 1"/>
    <property type="match status" value="1"/>
</dbReference>
<dbReference type="Proteomes" id="UP000694388">
    <property type="component" value="Unplaced"/>
</dbReference>
<dbReference type="Ensembl" id="ENSEBUT00000023819.1">
    <property type="protein sequence ID" value="ENSEBUP00000023243.1"/>
    <property type="gene ID" value="ENSEBUG00000014313.1"/>
</dbReference>
<name>A0A8C4R2N0_EPTBU</name>
<dbReference type="OMA" id="MCESHIQ"/>
<dbReference type="GO" id="GO:0005634">
    <property type="term" value="C:nucleus"/>
    <property type="evidence" value="ECO:0007669"/>
    <property type="project" value="TreeGrafter"/>
</dbReference>
<dbReference type="PANTHER" id="PTHR15321">
    <property type="entry name" value="TUMOR SUPPRESSOR P53-BINDING PROTEIN 1"/>
    <property type="match status" value="1"/>
</dbReference>
<dbReference type="InterPro" id="IPR047252">
    <property type="entry name" value="TP53BP1-like"/>
</dbReference>
<dbReference type="InterPro" id="IPR015125">
    <property type="entry name" value="53-BP1_Tudor"/>
</dbReference>
<dbReference type="SUPFAM" id="SSF63748">
    <property type="entry name" value="Tudor/PWWP/MBT"/>
    <property type="match status" value="1"/>
</dbReference>
<proteinExistence type="predicted"/>
<dbReference type="InterPro" id="IPR036420">
    <property type="entry name" value="BRCT_dom_sf"/>
</dbReference>